<name>A0ABP0Q2I0_9DINO</name>
<reference evidence="2 3" key="1">
    <citation type="submission" date="2024-02" db="EMBL/GenBank/DDBJ databases">
        <authorList>
            <person name="Chen Y."/>
            <person name="Shah S."/>
            <person name="Dougan E. K."/>
            <person name="Thang M."/>
            <person name="Chan C."/>
        </authorList>
    </citation>
    <scope>NUCLEOTIDE SEQUENCE [LARGE SCALE GENOMIC DNA]</scope>
</reference>
<proteinExistence type="predicted"/>
<evidence type="ECO:0000313" key="3">
    <source>
        <dbReference type="Proteomes" id="UP001642464"/>
    </source>
</evidence>
<organism evidence="2 3">
    <name type="scientific">Durusdinium trenchii</name>
    <dbReference type="NCBI Taxonomy" id="1381693"/>
    <lineage>
        <taxon>Eukaryota</taxon>
        <taxon>Sar</taxon>
        <taxon>Alveolata</taxon>
        <taxon>Dinophyceae</taxon>
        <taxon>Suessiales</taxon>
        <taxon>Symbiodiniaceae</taxon>
        <taxon>Durusdinium</taxon>
    </lineage>
</organism>
<keyword evidence="3" id="KW-1185">Reference proteome</keyword>
<feature type="coiled-coil region" evidence="1">
    <location>
        <begin position="17"/>
        <end position="44"/>
    </location>
</feature>
<dbReference type="EMBL" id="CAXAMM010038925">
    <property type="protein sequence ID" value="CAK9082147.1"/>
    <property type="molecule type" value="Genomic_DNA"/>
</dbReference>
<evidence type="ECO:0000313" key="2">
    <source>
        <dbReference type="EMBL" id="CAK9082147.1"/>
    </source>
</evidence>
<evidence type="ECO:0000256" key="1">
    <source>
        <dbReference type="SAM" id="Coils"/>
    </source>
</evidence>
<accession>A0ABP0Q2I0</accession>
<gene>
    <name evidence="2" type="ORF">SCF082_LOCUS39063</name>
</gene>
<dbReference type="Proteomes" id="UP001642464">
    <property type="component" value="Unassembled WGS sequence"/>
</dbReference>
<comment type="caution">
    <text evidence="2">The sequence shown here is derived from an EMBL/GenBank/DDBJ whole genome shotgun (WGS) entry which is preliminary data.</text>
</comment>
<sequence>MQAFIHQHLLSMLSPFSQHLKDLKDDLEALRKEMQGKAEQLKHTNTVVKQHGHELMTLTLDINQAHTEVGNLRRELVPEIEKKINASNVELEFAKVWKVLKALDLFQNVRVTFKLQGNQGNQHHLLNNSALLIHFHCPWF</sequence>
<keyword evidence="1" id="KW-0175">Coiled coil</keyword>
<protein>
    <submittedName>
        <fullName evidence="2">Uncharacterized protein</fullName>
    </submittedName>
</protein>